<accession>A0A183ATE6</accession>
<dbReference type="InterPro" id="IPR052652">
    <property type="entry name" value="Telomerase_Complex_Comp"/>
</dbReference>
<evidence type="ECO:0000313" key="2">
    <source>
        <dbReference type="WBParaSite" id="ECPE_0001026301-mRNA-1"/>
    </source>
</evidence>
<dbReference type="InterPro" id="IPR025139">
    <property type="entry name" value="DUF4062"/>
</dbReference>
<dbReference type="GO" id="GO:0003720">
    <property type="term" value="F:telomerase activity"/>
    <property type="evidence" value="ECO:0007669"/>
    <property type="project" value="TreeGrafter"/>
</dbReference>
<dbReference type="GO" id="GO:0000722">
    <property type="term" value="P:telomere maintenance via recombination"/>
    <property type="evidence" value="ECO:0007669"/>
    <property type="project" value="TreeGrafter"/>
</dbReference>
<dbReference type="PANTHER" id="PTHR44791">
    <property type="entry name" value="TELOMERASE PROTEIN COMPONENT 1 TEP1"/>
    <property type="match status" value="1"/>
</dbReference>
<name>A0A183ATE6_9TREM</name>
<sequence>LCYSKFTLDTYREAIGKAISIAVRNNLPPIQGNTLIVCCFQGDGRQKKLTKQLKAAGLGKDLRAIGTLLAVMCARICQSSTTYALLNDDDRCYASLEPLSLKKCLDDFKAIDYHFDTVYVIGDMCQAVAEFVAFQRIQVAPVNAVWSNLSGTNFWTPEFGKKSDWVIMNGPTDQVLRYLAEASDRSLVDHVERIDELFGLTKPFQVHFPDKPVPDQEDAIDVQYSSYLSHFSWRCCRIFISSTFRDMHAERDLICGLVIPSLRQYAAQELRVHVLDIDLRWGVPESSTRSSQALEMCLEYASKADLLILLLGNRYGWSPKQALLNTLPDGFHQTLAKFYEPGMSITEIEYNMAKYAARSRVPPEKKRLGPDAEREALRSRVFAFTRDPASLEGIPQEHALEFDEANEVKRKRLIAFKSTLQNDGVLVLDNYPAWFNGLIANRPVMGNLTVLGSELSRTLREAVHRLYHLEHPNPLADQPMELPHRSPPISEFVRIYIEPVALAIAPRQLLDLERAANEMMERGKQCHALRLLATQGTQPSRQSLHLKETVDRTNSSASNGNRRYHLVSYLDFCPSLTESSISRSSPLSAMPIQTSHI</sequence>
<evidence type="ECO:0000259" key="1">
    <source>
        <dbReference type="Pfam" id="PF13271"/>
    </source>
</evidence>
<organism evidence="2">
    <name type="scientific">Echinostoma caproni</name>
    <dbReference type="NCBI Taxonomy" id="27848"/>
    <lineage>
        <taxon>Eukaryota</taxon>
        <taxon>Metazoa</taxon>
        <taxon>Spiralia</taxon>
        <taxon>Lophotrochozoa</taxon>
        <taxon>Platyhelminthes</taxon>
        <taxon>Trematoda</taxon>
        <taxon>Digenea</taxon>
        <taxon>Plagiorchiida</taxon>
        <taxon>Echinostomata</taxon>
        <taxon>Echinostomatoidea</taxon>
        <taxon>Echinostomatidae</taxon>
        <taxon>Echinostoma</taxon>
    </lineage>
</organism>
<proteinExistence type="predicted"/>
<dbReference type="GO" id="GO:0070034">
    <property type="term" value="F:telomerase RNA binding"/>
    <property type="evidence" value="ECO:0007669"/>
    <property type="project" value="TreeGrafter"/>
</dbReference>
<feature type="domain" description="DUF4062" evidence="1">
    <location>
        <begin position="237"/>
        <end position="353"/>
    </location>
</feature>
<protein>
    <submittedName>
        <fullName evidence="2">DUF4062 domain-containing protein</fullName>
    </submittedName>
</protein>
<dbReference type="GO" id="GO:0005697">
    <property type="term" value="C:telomerase holoenzyme complex"/>
    <property type="evidence" value="ECO:0007669"/>
    <property type="project" value="TreeGrafter"/>
</dbReference>
<dbReference type="PANTHER" id="PTHR44791:SF1">
    <property type="entry name" value="TELOMERASE PROTEIN COMPONENT 1"/>
    <property type="match status" value="1"/>
</dbReference>
<dbReference type="Pfam" id="PF13271">
    <property type="entry name" value="DUF4062"/>
    <property type="match status" value="1"/>
</dbReference>
<dbReference type="AlphaFoldDB" id="A0A183ATE6"/>
<reference evidence="2" key="1">
    <citation type="submission" date="2016-06" db="UniProtKB">
        <authorList>
            <consortium name="WormBaseParasite"/>
        </authorList>
    </citation>
    <scope>IDENTIFICATION</scope>
</reference>
<dbReference type="WBParaSite" id="ECPE_0001026301-mRNA-1">
    <property type="protein sequence ID" value="ECPE_0001026301-mRNA-1"/>
    <property type="gene ID" value="ECPE_0001026301"/>
</dbReference>